<dbReference type="InterPro" id="IPR008979">
    <property type="entry name" value="Galactose-bd-like_sf"/>
</dbReference>
<dbReference type="Proteomes" id="UP000183987">
    <property type="component" value="Unassembled WGS sequence"/>
</dbReference>
<dbReference type="SUPFAM" id="SSF49785">
    <property type="entry name" value="Galactose-binding domain-like"/>
    <property type="match status" value="1"/>
</dbReference>
<proteinExistence type="predicted"/>
<feature type="domain" description="NADH:ubiquinone oxidoreductase intermediate-associated protein 30" evidence="1">
    <location>
        <begin position="5"/>
        <end position="140"/>
    </location>
</feature>
<reference evidence="3" key="1">
    <citation type="submission" date="2016-11" db="EMBL/GenBank/DDBJ databases">
        <authorList>
            <person name="Varghese N."/>
            <person name="Submissions S."/>
        </authorList>
    </citation>
    <scope>NUCLEOTIDE SEQUENCE [LARGE SCALE GENOMIC DNA]</scope>
    <source>
        <strain evidence="3">DSM 29326</strain>
    </source>
</reference>
<keyword evidence="3" id="KW-1185">Reference proteome</keyword>
<dbReference type="EMBL" id="FQUE01000010">
    <property type="protein sequence ID" value="SHF70628.1"/>
    <property type="molecule type" value="Genomic_DNA"/>
</dbReference>
<accession>A0A1M5DUB3</accession>
<dbReference type="AlphaFoldDB" id="A0A1M5DUB3"/>
<dbReference type="OrthoDB" id="442188at2"/>
<sequence length="156" mass="17118">MDLTLDWEFVADTVMGGVSRGRIAPVTLDGRRAMQLTGDVSLENDGGFVQMAADLAPGGGGYDAGGFAGIEIDVLGNGERYDLRLRTVDLTRPWQSYRVDFRAPEDWVTRRFAFADFEPHRTDVPFDPAGLRRIGIVAIGHEFAAEVAVAGVRLYR</sequence>
<dbReference type="STRING" id="366533.SAMN05444339_110150"/>
<organism evidence="2 3">
    <name type="scientific">Loktanella atrilutea</name>
    <dbReference type="NCBI Taxonomy" id="366533"/>
    <lineage>
        <taxon>Bacteria</taxon>
        <taxon>Pseudomonadati</taxon>
        <taxon>Pseudomonadota</taxon>
        <taxon>Alphaproteobacteria</taxon>
        <taxon>Rhodobacterales</taxon>
        <taxon>Roseobacteraceae</taxon>
        <taxon>Loktanella</taxon>
    </lineage>
</organism>
<evidence type="ECO:0000313" key="2">
    <source>
        <dbReference type="EMBL" id="SHF70628.1"/>
    </source>
</evidence>
<gene>
    <name evidence="2" type="ORF">SAMN05444339_110150</name>
</gene>
<name>A0A1M5DUB3_LOKAT</name>
<dbReference type="Pfam" id="PF08547">
    <property type="entry name" value="CIA30"/>
    <property type="match status" value="1"/>
</dbReference>
<dbReference type="RefSeq" id="WP_072858460.1">
    <property type="nucleotide sequence ID" value="NZ_FQUE01000010.1"/>
</dbReference>
<evidence type="ECO:0000259" key="1">
    <source>
        <dbReference type="Pfam" id="PF08547"/>
    </source>
</evidence>
<evidence type="ECO:0000313" key="3">
    <source>
        <dbReference type="Proteomes" id="UP000183987"/>
    </source>
</evidence>
<dbReference type="InterPro" id="IPR013857">
    <property type="entry name" value="NADH-UbQ_OxRdtase-assoc_prot30"/>
</dbReference>
<protein>
    <submittedName>
        <fullName evidence="2">Complex I intermediate-associated protein 30 (CIA30)</fullName>
    </submittedName>
</protein>